<dbReference type="InterPro" id="IPR048280">
    <property type="entry name" value="COX6B-like"/>
</dbReference>
<sequence>MQTTPSMARVFNDGFCEGKNLHWKSTVEMNPSRIWNIPPPPGTEDEDETSNTSSRMEGSTHSSRTVERFDPYLKSSEYLDFERRFAEPSSKHRSRSRSRERHHRRRRSRSRSREHRSRSRDRHRRSSSRSRRRNRRKRSSSRSRSRSPGYRHSRRRHGRYGRSRSRSTSRSRSHRSHKSKPDREKKSETPRKSPEARPAPDADINEVDMKIEEEEEDDDEEQVKCVFKNDGSFLEMFKKMQEQQKAQETAPAAEEKKPAAPAFGKRRGGKVLKTGLVQKVRLTNEEDSNAQDAWSVYMKEVRRIASLLLWYLWLKIAIADTMPVALTEQDLKTAPFDPRFPNTNQTRYCYQSYLDYYRCQKVRGADYKPCEYFSKVFHSICPNAWIEKWDTQREEGIFPGNI</sequence>
<dbReference type="Proteomes" id="UP001159042">
    <property type="component" value="Unassembled WGS sequence"/>
</dbReference>
<evidence type="ECO:0000256" key="4">
    <source>
        <dbReference type="ARBA" id="ARBA00040060"/>
    </source>
</evidence>
<dbReference type="SUPFAM" id="SSF47694">
    <property type="entry name" value="Cytochrome c oxidase subunit h"/>
    <property type="match status" value="1"/>
</dbReference>
<reference evidence="7 8" key="1">
    <citation type="journal article" date="2023" name="Insect Mol. Biol.">
        <title>Genome sequencing provides insights into the evolution of gene families encoding plant cell wall-degrading enzymes in longhorned beetles.</title>
        <authorList>
            <person name="Shin N.R."/>
            <person name="Okamura Y."/>
            <person name="Kirsch R."/>
            <person name="Pauchet Y."/>
        </authorList>
    </citation>
    <scope>NUCLEOTIDE SEQUENCE [LARGE SCALE GENOMIC DNA]</scope>
    <source>
        <strain evidence="7">EAD_L_NR</strain>
    </source>
</reference>
<evidence type="ECO:0000313" key="7">
    <source>
        <dbReference type="EMBL" id="KAJ8925118.1"/>
    </source>
</evidence>
<evidence type="ECO:0000256" key="1">
    <source>
        <dbReference type="ARBA" id="ARBA00004173"/>
    </source>
</evidence>
<dbReference type="CDD" id="cd00926">
    <property type="entry name" value="Cyt_c_Oxidase_VIb"/>
    <property type="match status" value="1"/>
</dbReference>
<dbReference type="EMBL" id="JANEYG010000002">
    <property type="protein sequence ID" value="KAJ8925118.1"/>
    <property type="molecule type" value="Genomic_DNA"/>
</dbReference>
<dbReference type="Gene3D" id="1.10.10.140">
    <property type="entry name" value="Cytochrome c oxidase, subunit VIb"/>
    <property type="match status" value="1"/>
</dbReference>
<feature type="compositionally biased region" description="Basic and acidic residues" evidence="6">
    <location>
        <begin position="80"/>
        <end position="90"/>
    </location>
</feature>
<dbReference type="AlphaFoldDB" id="A0AAV8WEY5"/>
<feature type="compositionally biased region" description="Basic and acidic residues" evidence="6">
    <location>
        <begin position="179"/>
        <end position="200"/>
    </location>
</feature>
<dbReference type="FunFam" id="1.10.10.140:FF:000001">
    <property type="entry name" value="Cytochrome c oxidase subunit 6B1"/>
    <property type="match status" value="1"/>
</dbReference>
<keyword evidence="8" id="KW-1185">Reference proteome</keyword>
<comment type="subcellular location">
    <subcellularLocation>
        <location evidence="1">Mitochondrion</location>
    </subcellularLocation>
</comment>
<evidence type="ECO:0000313" key="8">
    <source>
        <dbReference type="Proteomes" id="UP001159042"/>
    </source>
</evidence>
<comment type="caution">
    <text evidence="7">The sequence shown here is derived from an EMBL/GenBank/DDBJ whole genome shotgun (WGS) entry which is preliminary data.</text>
</comment>
<evidence type="ECO:0000256" key="6">
    <source>
        <dbReference type="SAM" id="MobiDB-lite"/>
    </source>
</evidence>
<gene>
    <name evidence="7" type="ORF">NQ315_001300</name>
</gene>
<feature type="region of interest" description="Disordered" evidence="6">
    <location>
        <begin position="27"/>
        <end position="206"/>
    </location>
</feature>
<feature type="compositionally biased region" description="Low complexity" evidence="6">
    <location>
        <begin position="243"/>
        <end position="252"/>
    </location>
</feature>
<dbReference type="Pfam" id="PF02297">
    <property type="entry name" value="COX6B"/>
    <property type="match status" value="1"/>
</dbReference>
<organism evidence="7 8">
    <name type="scientific">Exocentrus adspersus</name>
    <dbReference type="NCBI Taxonomy" id="1586481"/>
    <lineage>
        <taxon>Eukaryota</taxon>
        <taxon>Metazoa</taxon>
        <taxon>Ecdysozoa</taxon>
        <taxon>Arthropoda</taxon>
        <taxon>Hexapoda</taxon>
        <taxon>Insecta</taxon>
        <taxon>Pterygota</taxon>
        <taxon>Neoptera</taxon>
        <taxon>Endopterygota</taxon>
        <taxon>Coleoptera</taxon>
        <taxon>Polyphaga</taxon>
        <taxon>Cucujiformia</taxon>
        <taxon>Chrysomeloidea</taxon>
        <taxon>Cerambycidae</taxon>
        <taxon>Lamiinae</taxon>
        <taxon>Acanthocinini</taxon>
        <taxon>Exocentrus</taxon>
    </lineage>
</organism>
<proteinExistence type="predicted"/>
<evidence type="ECO:0000256" key="5">
    <source>
        <dbReference type="ARBA" id="ARBA00042114"/>
    </source>
</evidence>
<keyword evidence="2" id="KW-0496">Mitochondrion</keyword>
<dbReference type="InterPro" id="IPR003213">
    <property type="entry name" value="Cyt_c_oxidase_su6B"/>
</dbReference>
<evidence type="ECO:0000256" key="3">
    <source>
        <dbReference type="ARBA" id="ARBA00023157"/>
    </source>
</evidence>
<evidence type="ECO:0000256" key="2">
    <source>
        <dbReference type="ARBA" id="ARBA00023128"/>
    </source>
</evidence>
<dbReference type="GO" id="GO:0005739">
    <property type="term" value="C:mitochondrion"/>
    <property type="evidence" value="ECO:0007669"/>
    <property type="project" value="UniProtKB-SubCell"/>
</dbReference>
<feature type="compositionally biased region" description="Basic residues" evidence="6">
    <location>
        <begin position="91"/>
        <end position="178"/>
    </location>
</feature>
<feature type="compositionally biased region" description="Polar residues" evidence="6">
    <location>
        <begin position="50"/>
        <end position="63"/>
    </location>
</feature>
<dbReference type="PANTHER" id="PTHR11387">
    <property type="entry name" value="CYTOCHROME C OXIDASE SUBUNIT 6B"/>
    <property type="match status" value="1"/>
</dbReference>
<accession>A0AAV8WEY5</accession>
<protein>
    <recommendedName>
        <fullName evidence="4">Cytochrome c oxidase subunit 6B1</fullName>
    </recommendedName>
    <alternativeName>
        <fullName evidence="5">Cytochrome c oxidase subunit VIb isoform 1</fullName>
    </alternativeName>
</protein>
<dbReference type="GO" id="GO:0045277">
    <property type="term" value="C:respiratory chain complex IV"/>
    <property type="evidence" value="ECO:0007669"/>
    <property type="project" value="InterPro"/>
</dbReference>
<name>A0AAV8WEY5_9CUCU</name>
<dbReference type="InterPro" id="IPR036549">
    <property type="entry name" value="CX6/COA6-like_sf"/>
</dbReference>
<keyword evidence="3" id="KW-1015">Disulfide bond</keyword>
<feature type="region of interest" description="Disordered" evidence="6">
    <location>
        <begin position="241"/>
        <end position="266"/>
    </location>
</feature>